<keyword evidence="3" id="KW-0732">Signal</keyword>
<proteinExistence type="predicted"/>
<evidence type="ECO:0000256" key="2">
    <source>
        <dbReference type="SAM" id="MobiDB-lite"/>
    </source>
</evidence>
<protein>
    <submittedName>
        <fullName evidence="4">Uncharacterized protein</fullName>
    </submittedName>
</protein>
<name>A0A7S3ZKN3_9STRA</name>
<organism evidence="4">
    <name type="scientific">Pelagomonas calceolata</name>
    <dbReference type="NCBI Taxonomy" id="35677"/>
    <lineage>
        <taxon>Eukaryota</taxon>
        <taxon>Sar</taxon>
        <taxon>Stramenopiles</taxon>
        <taxon>Ochrophyta</taxon>
        <taxon>Pelagophyceae</taxon>
        <taxon>Pelagomonadales</taxon>
        <taxon>Pelagomonadaceae</taxon>
        <taxon>Pelagomonas</taxon>
    </lineage>
</organism>
<sequence>MRRSLAVLALCVVEALRPSPPLTRRQSTNSPDLEEEARIRAKLEDHAAQQRGRHAKKKLSPAAQRRRAKRGASFEAAQDIGRELAEQLRDKKTLDNEARELLQDLVSTTSGARGWFVSLLTDDDLAQLFVPPIDDALLEPIAARPEPNLRLCVMNVAMSAATAVAHERDGHRDLAAASRATSLRSAALCTALLERDMMAGLAEALRALYEAAAPRDDDLGELGEILGLSSDAAPSHVDEDWAAFLDKWRYGPDQRAAIRRTLYENWAPIVRREVSSVAAAPEDEPE</sequence>
<accession>A0A7S3ZKN3</accession>
<feature type="signal peptide" evidence="3">
    <location>
        <begin position="1"/>
        <end position="15"/>
    </location>
</feature>
<evidence type="ECO:0000313" key="5">
    <source>
        <dbReference type="EMBL" id="CAH0364035.1"/>
    </source>
</evidence>
<evidence type="ECO:0000313" key="4">
    <source>
        <dbReference type="EMBL" id="CAE0685974.1"/>
    </source>
</evidence>
<evidence type="ECO:0000256" key="3">
    <source>
        <dbReference type="SAM" id="SignalP"/>
    </source>
</evidence>
<dbReference type="AlphaFoldDB" id="A0A7S3ZKN3"/>
<reference evidence="4" key="1">
    <citation type="submission" date="2021-01" db="EMBL/GenBank/DDBJ databases">
        <authorList>
            <person name="Corre E."/>
            <person name="Pelletier E."/>
            <person name="Niang G."/>
            <person name="Scheremetjew M."/>
            <person name="Finn R."/>
            <person name="Kale V."/>
            <person name="Holt S."/>
            <person name="Cochrane G."/>
            <person name="Meng A."/>
            <person name="Brown T."/>
            <person name="Cohen L."/>
        </authorList>
    </citation>
    <scope>NUCLEOTIDE SEQUENCE</scope>
    <source>
        <strain evidence="4">CCMP1756</strain>
    </source>
</reference>
<feature type="chain" id="PRO_5035680998" evidence="3">
    <location>
        <begin position="16"/>
        <end position="286"/>
    </location>
</feature>
<evidence type="ECO:0000313" key="6">
    <source>
        <dbReference type="Proteomes" id="UP000789595"/>
    </source>
</evidence>
<feature type="coiled-coil region" evidence="1">
    <location>
        <begin position="77"/>
        <end position="104"/>
    </location>
</feature>
<feature type="compositionally biased region" description="Basic residues" evidence="2">
    <location>
        <begin position="51"/>
        <end position="70"/>
    </location>
</feature>
<feature type="region of interest" description="Disordered" evidence="2">
    <location>
        <begin position="45"/>
        <end position="76"/>
    </location>
</feature>
<dbReference type="EMBL" id="HBIW01001638">
    <property type="protein sequence ID" value="CAE0685974.1"/>
    <property type="molecule type" value="Transcribed_RNA"/>
</dbReference>
<dbReference type="Proteomes" id="UP000789595">
    <property type="component" value="Unassembled WGS sequence"/>
</dbReference>
<dbReference type="EMBL" id="CAKKNE010000001">
    <property type="protein sequence ID" value="CAH0364035.1"/>
    <property type="molecule type" value="Genomic_DNA"/>
</dbReference>
<keyword evidence="6" id="KW-1185">Reference proteome</keyword>
<reference evidence="5" key="2">
    <citation type="submission" date="2021-11" db="EMBL/GenBank/DDBJ databases">
        <authorList>
            <consortium name="Genoscope - CEA"/>
            <person name="William W."/>
        </authorList>
    </citation>
    <scope>NUCLEOTIDE SEQUENCE</scope>
</reference>
<evidence type="ECO:0000256" key="1">
    <source>
        <dbReference type="SAM" id="Coils"/>
    </source>
</evidence>
<dbReference type="OrthoDB" id="46191at2759"/>
<gene>
    <name evidence="4" type="ORF">PCAL00307_LOCUS1408</name>
    <name evidence="5" type="ORF">PECAL_1P03820</name>
</gene>
<keyword evidence="1" id="KW-0175">Coiled coil</keyword>